<proteinExistence type="predicted"/>
<keyword evidence="1" id="KW-0812">Transmembrane</keyword>
<dbReference type="AlphaFoldDB" id="A0A8J3QA54"/>
<feature type="transmembrane region" description="Helical" evidence="1">
    <location>
        <begin position="24"/>
        <end position="47"/>
    </location>
</feature>
<accession>A0A8J3QA54</accession>
<dbReference type="EMBL" id="BONY01000023">
    <property type="protein sequence ID" value="GIH05978.1"/>
    <property type="molecule type" value="Genomic_DNA"/>
</dbReference>
<keyword evidence="3" id="KW-1185">Reference proteome</keyword>
<gene>
    <name evidence="2" type="ORF">Rhe02_40450</name>
</gene>
<name>A0A8J3QA54_9ACTN</name>
<evidence type="ECO:0000256" key="1">
    <source>
        <dbReference type="SAM" id="Phobius"/>
    </source>
</evidence>
<sequence length="93" mass="10246">MAAMLKRALAALVSYTARLGRLEWSAWIVSWLVLTALFAGVLAVMVMAGGIDWMRACLDVAGVALALLLLRIVYRAAWRAEQKRKSSTPQDQL</sequence>
<protein>
    <submittedName>
        <fullName evidence="2">Uncharacterized protein</fullName>
    </submittedName>
</protein>
<feature type="transmembrane region" description="Helical" evidence="1">
    <location>
        <begin position="53"/>
        <end position="74"/>
    </location>
</feature>
<reference evidence="2" key="1">
    <citation type="submission" date="2021-01" db="EMBL/GenBank/DDBJ databases">
        <title>Whole genome shotgun sequence of Rhizocola hellebori NBRC 109834.</title>
        <authorList>
            <person name="Komaki H."/>
            <person name="Tamura T."/>
        </authorList>
    </citation>
    <scope>NUCLEOTIDE SEQUENCE</scope>
    <source>
        <strain evidence="2">NBRC 109834</strain>
    </source>
</reference>
<evidence type="ECO:0000313" key="2">
    <source>
        <dbReference type="EMBL" id="GIH05978.1"/>
    </source>
</evidence>
<evidence type="ECO:0000313" key="3">
    <source>
        <dbReference type="Proteomes" id="UP000612899"/>
    </source>
</evidence>
<organism evidence="2 3">
    <name type="scientific">Rhizocola hellebori</name>
    <dbReference type="NCBI Taxonomy" id="1392758"/>
    <lineage>
        <taxon>Bacteria</taxon>
        <taxon>Bacillati</taxon>
        <taxon>Actinomycetota</taxon>
        <taxon>Actinomycetes</taxon>
        <taxon>Micromonosporales</taxon>
        <taxon>Micromonosporaceae</taxon>
        <taxon>Rhizocola</taxon>
    </lineage>
</organism>
<comment type="caution">
    <text evidence="2">The sequence shown here is derived from an EMBL/GenBank/DDBJ whole genome shotgun (WGS) entry which is preliminary data.</text>
</comment>
<keyword evidence="1" id="KW-1133">Transmembrane helix</keyword>
<dbReference type="Proteomes" id="UP000612899">
    <property type="component" value="Unassembled WGS sequence"/>
</dbReference>
<dbReference type="RefSeq" id="WP_203909802.1">
    <property type="nucleotide sequence ID" value="NZ_BONY01000023.1"/>
</dbReference>
<keyword evidence="1" id="KW-0472">Membrane</keyword>